<dbReference type="OrthoDB" id="129589at2759"/>
<comment type="subcellular location">
    <subcellularLocation>
        <location evidence="1">Secreted</location>
    </subcellularLocation>
</comment>
<keyword evidence="7" id="KW-0732">Signal</keyword>
<dbReference type="AlphaFoldDB" id="A0A0P1AB84"/>
<dbReference type="GO" id="GO:0052040">
    <property type="term" value="P:symbiont-mediated perturbation of host programmed cell death"/>
    <property type="evidence" value="ECO:0007669"/>
    <property type="project" value="UniProtKB-KW"/>
</dbReference>
<feature type="region of interest" description="Disordered" evidence="6">
    <location>
        <begin position="161"/>
        <end position="250"/>
    </location>
</feature>
<keyword evidence="3" id="KW-0964">Secreted</keyword>
<dbReference type="InterPro" id="IPR002200">
    <property type="entry name" value="Elicitin"/>
</dbReference>
<dbReference type="SMART" id="SM01187">
    <property type="entry name" value="Elicitin"/>
    <property type="match status" value="1"/>
</dbReference>
<evidence type="ECO:0000313" key="9">
    <source>
        <dbReference type="Proteomes" id="UP000054928"/>
    </source>
</evidence>
<dbReference type="EMBL" id="CCYD01000288">
    <property type="protein sequence ID" value="CEG37662.1"/>
    <property type="molecule type" value="Genomic_DNA"/>
</dbReference>
<feature type="compositionally biased region" description="Low complexity" evidence="6">
    <location>
        <begin position="166"/>
        <end position="200"/>
    </location>
</feature>
<proteinExistence type="inferred from homology"/>
<dbReference type="Pfam" id="PF00964">
    <property type="entry name" value="Elicitin"/>
    <property type="match status" value="1"/>
</dbReference>
<dbReference type="Gene3D" id="1.10.239.10">
    <property type="entry name" value="Elicitin domain"/>
    <property type="match status" value="1"/>
</dbReference>
<keyword evidence="4" id="KW-0928">Hypersensitive response elicitation</keyword>
<dbReference type="RefSeq" id="XP_024574031.1">
    <property type="nucleotide sequence ID" value="XM_024723011.1"/>
</dbReference>
<organism evidence="8 9">
    <name type="scientific">Plasmopara halstedii</name>
    <name type="common">Downy mildew of sunflower</name>
    <dbReference type="NCBI Taxonomy" id="4781"/>
    <lineage>
        <taxon>Eukaryota</taxon>
        <taxon>Sar</taxon>
        <taxon>Stramenopiles</taxon>
        <taxon>Oomycota</taxon>
        <taxon>Peronosporomycetes</taxon>
        <taxon>Peronosporales</taxon>
        <taxon>Peronosporaceae</taxon>
        <taxon>Plasmopara</taxon>
    </lineage>
</organism>
<evidence type="ECO:0000256" key="4">
    <source>
        <dbReference type="ARBA" id="ARBA00022978"/>
    </source>
</evidence>
<reference evidence="9" key="1">
    <citation type="submission" date="2014-09" db="EMBL/GenBank/DDBJ databases">
        <authorList>
            <person name="Sharma Rahul"/>
            <person name="Thines Marco"/>
        </authorList>
    </citation>
    <scope>NUCLEOTIDE SEQUENCE [LARGE SCALE GENOMIC DNA]</scope>
</reference>
<evidence type="ECO:0000256" key="5">
    <source>
        <dbReference type="ARBA" id="ARBA00023157"/>
    </source>
</evidence>
<evidence type="ECO:0000256" key="1">
    <source>
        <dbReference type="ARBA" id="ARBA00004613"/>
    </source>
</evidence>
<evidence type="ECO:0000256" key="2">
    <source>
        <dbReference type="ARBA" id="ARBA00009544"/>
    </source>
</evidence>
<evidence type="ECO:0000313" key="8">
    <source>
        <dbReference type="EMBL" id="CEG37662.1"/>
    </source>
</evidence>
<dbReference type="STRING" id="4781.A0A0P1AB84"/>
<name>A0A0P1AB84_PLAHL</name>
<feature type="chain" id="PRO_5006058528" evidence="7">
    <location>
        <begin position="19"/>
        <end position="277"/>
    </location>
</feature>
<feature type="compositionally biased region" description="Polar residues" evidence="6">
    <location>
        <begin position="206"/>
        <end position="236"/>
    </location>
</feature>
<keyword evidence="9" id="KW-1185">Reference proteome</keyword>
<dbReference type="InterPro" id="IPR036470">
    <property type="entry name" value="Elicitin_sf"/>
</dbReference>
<dbReference type="GeneID" id="36400495"/>
<evidence type="ECO:0000256" key="6">
    <source>
        <dbReference type="SAM" id="MobiDB-lite"/>
    </source>
</evidence>
<evidence type="ECO:0000256" key="7">
    <source>
        <dbReference type="SAM" id="SignalP"/>
    </source>
</evidence>
<comment type="similarity">
    <text evidence="2">Belongs to the elicitin family.</text>
</comment>
<accession>A0A0P1AB84</accession>
<protein>
    <submittedName>
        <fullName evidence="8">Elicitin-like protein</fullName>
    </submittedName>
</protein>
<dbReference type="GO" id="GO:0005576">
    <property type="term" value="C:extracellular region"/>
    <property type="evidence" value="ECO:0007669"/>
    <property type="project" value="UniProtKB-SubCell"/>
</dbReference>
<evidence type="ECO:0000256" key="3">
    <source>
        <dbReference type="ARBA" id="ARBA00022525"/>
    </source>
</evidence>
<sequence length="277" mass="28382">MKLSTILSAATLIAVTDADPCDVTSLSTLLTSKDTTTCSTASGYAVTSLASPTEKQMAIMCSNEACQSVISQIQTLAPSECTLGQFALYADLLTPLNNICKDVASSEANTQSTTDSATNNIPESPPTLTFANVSDTFEPAEVSSISSTDFDPIVAQSDNTTVISATPSDNTTVTPTTPSDDVTVTSTTPSDDTTLSPSTPSDDKTVSSTTPSIDQTTTPSTDLVASEDSSNSQAAPSISRDENSTSLDPDLTLDNSKASVATISAGFVLVAVAAAIF</sequence>
<dbReference type="Proteomes" id="UP000054928">
    <property type="component" value="Unassembled WGS sequence"/>
</dbReference>
<keyword evidence="5" id="KW-1015">Disulfide bond</keyword>
<dbReference type="OMA" id="QCKTETG"/>
<feature type="signal peptide" evidence="7">
    <location>
        <begin position="1"/>
        <end position="18"/>
    </location>
</feature>
<dbReference type="SUPFAM" id="SSF48647">
    <property type="entry name" value="Fungal elicitin"/>
    <property type="match status" value="1"/>
</dbReference>